<gene>
    <name evidence="4" type="ORF">SM116_12815</name>
</gene>
<feature type="domain" description="Fibronectin type-III" evidence="3">
    <location>
        <begin position="174"/>
        <end position="287"/>
    </location>
</feature>
<organism evidence="4 5">
    <name type="scientific">Microbacterium rhizosphaerae</name>
    <dbReference type="NCBI Taxonomy" id="1678237"/>
    <lineage>
        <taxon>Bacteria</taxon>
        <taxon>Bacillati</taxon>
        <taxon>Actinomycetota</taxon>
        <taxon>Actinomycetes</taxon>
        <taxon>Micrococcales</taxon>
        <taxon>Microbacteriaceae</taxon>
        <taxon>Microbacterium</taxon>
    </lineage>
</organism>
<dbReference type="SUPFAM" id="SSF49265">
    <property type="entry name" value="Fibronectin type III"/>
    <property type="match status" value="1"/>
</dbReference>
<keyword evidence="2" id="KW-0624">Polysaccharide degradation</keyword>
<name>A0ABZ0SJ65_9MICO</name>
<dbReference type="InterPro" id="IPR013783">
    <property type="entry name" value="Ig-like_fold"/>
</dbReference>
<keyword evidence="2" id="KW-0119">Carbohydrate metabolism</keyword>
<evidence type="ECO:0000256" key="1">
    <source>
        <dbReference type="ARBA" id="ARBA00023295"/>
    </source>
</evidence>
<dbReference type="EMBL" id="CP139368">
    <property type="protein sequence ID" value="WPR88648.1"/>
    <property type="molecule type" value="Genomic_DNA"/>
</dbReference>
<reference evidence="4 5" key="1">
    <citation type="submission" date="2023-11" db="EMBL/GenBank/DDBJ databases">
        <title>Genome sequence of Microbacterium rhizosphaerae KACC 19337.</title>
        <authorList>
            <person name="Choi H."/>
            <person name="Kim S."/>
            <person name="Kim Y."/>
            <person name="Kwon S.-W."/>
            <person name="Heo J."/>
        </authorList>
    </citation>
    <scope>NUCLEOTIDE SEQUENCE [LARGE SCALE GENOMIC DNA]</scope>
    <source>
        <strain evidence="4 5">KACC 19337</strain>
    </source>
</reference>
<evidence type="ECO:0000313" key="4">
    <source>
        <dbReference type="EMBL" id="WPR88648.1"/>
    </source>
</evidence>
<keyword evidence="1" id="KW-0326">Glycosidase</keyword>
<feature type="domain" description="Fibronectin type-III" evidence="3">
    <location>
        <begin position="303"/>
        <end position="416"/>
    </location>
</feature>
<accession>A0ABZ0SJ65</accession>
<evidence type="ECO:0000313" key="5">
    <source>
        <dbReference type="Proteomes" id="UP001323798"/>
    </source>
</evidence>
<dbReference type="Proteomes" id="UP001323798">
    <property type="component" value="Chromosome"/>
</dbReference>
<keyword evidence="1" id="KW-0378">Hydrolase</keyword>
<dbReference type="RefSeq" id="WP_320941367.1">
    <property type="nucleotide sequence ID" value="NZ_BAABEU010000006.1"/>
</dbReference>
<evidence type="ECO:0000259" key="3">
    <source>
        <dbReference type="SMART" id="SM00060"/>
    </source>
</evidence>
<feature type="domain" description="Fibronectin type-III" evidence="3">
    <location>
        <begin position="6"/>
        <end position="158"/>
    </location>
</feature>
<dbReference type="InterPro" id="IPR036116">
    <property type="entry name" value="FN3_sf"/>
</dbReference>
<feature type="domain" description="Fibronectin type-III" evidence="3">
    <location>
        <begin position="432"/>
        <end position="551"/>
    </location>
</feature>
<dbReference type="Gene3D" id="2.60.40.10">
    <property type="entry name" value="Immunoglobulins"/>
    <property type="match status" value="3"/>
</dbReference>
<feature type="domain" description="Fibronectin type-III" evidence="3">
    <location>
        <begin position="575"/>
        <end position="683"/>
    </location>
</feature>
<feature type="domain" description="Fibronectin type-III" evidence="3">
    <location>
        <begin position="704"/>
        <end position="785"/>
    </location>
</feature>
<evidence type="ECO:0000256" key="2">
    <source>
        <dbReference type="ARBA" id="ARBA00023326"/>
    </source>
</evidence>
<proteinExistence type="predicted"/>
<dbReference type="SMART" id="SM00060">
    <property type="entry name" value="FN3"/>
    <property type="match status" value="6"/>
</dbReference>
<dbReference type="InterPro" id="IPR003961">
    <property type="entry name" value="FN3_dom"/>
</dbReference>
<protein>
    <recommendedName>
        <fullName evidence="3">Fibronectin type-III domain-containing protein</fullName>
    </recommendedName>
</protein>
<keyword evidence="5" id="KW-1185">Reference proteome</keyword>
<sequence length="796" mass="84416">MVDIALLQATSDGVAADGTTRIALRWESVGEAIGYRLHRRTPGGASVVLGGADPIRLPQSATELRTVVTPGTVEWNTIARVLTAAQSPPPADPDVLVDPGAVFDRGLTDLERATLQAASQADLTVGRVDGIAYIDADVTAGQEYLYDLIAVRAQGGDLVLSTDVAVTAGVFTLPAPPSGLVAQPGDRRVLVLWNRNPLAATFVVQRASAPGGPYLQIDPQPIAYDTTTDIDGAALPLPQPGFLDVGAWAADGSPTSRMVAGTTVDGPDTGITYWYRVASRDTLNRLGAWSAPVAATPVRSLPPRAPDGLQVTATTAADGLALQWNTVDRNVENHWLVDQGIPDTSQTNLVYRADSREQLEDLANLPALLVATIPSDPYDATNPVQSWTDTDPVLIPPYGTKPFFYRVRVMDAAGILSAPSAVIGAAVPDTIPPGPSTITGAEGKADRIHVEWKPNPEPDVAGYQVWRGVCDNGYVYVPGISHLPPQKGEQPPSKESRYHCDLTQVGDIPVGDALAMIAAHGVIEFDDTTVPANSPLCYAYWIRAYDFAGNLYPGDVHGCPRPGEYLCAGLREKTPPQLPVLTALRARDHGVELEWIGAPEPDLHAFHIYRAESPTDAPEFLACVFTDGTVSSLPWSGLPLSCAAIPAVADPLSAHGAYVDADAEPHRIFWYRVSAVDWLGNESSAGDLAAIPADSTFAYASTVPATPTILPQAMPLPDGCGLGVSWGPPYDPAAVQGFVVFRAAAGQPFRQVSGVIQGNGFDDETARRGVDYYYRVQAVDATGALSEPSAPMLQRY</sequence>